<name>A0A414AFB3_9FIRM</name>
<dbReference type="KEGG" id="cbol:CGC65_27730"/>
<evidence type="ECO:0000313" key="3">
    <source>
        <dbReference type="Proteomes" id="UP000283975"/>
    </source>
</evidence>
<evidence type="ECO:0000313" key="2">
    <source>
        <dbReference type="EMBL" id="RHC46185.1"/>
    </source>
</evidence>
<keyword evidence="1" id="KW-0812">Transmembrane</keyword>
<evidence type="ECO:0008006" key="4">
    <source>
        <dbReference type="Google" id="ProtNLM"/>
    </source>
</evidence>
<proteinExistence type="predicted"/>
<gene>
    <name evidence="2" type="ORF">DW839_31400</name>
</gene>
<sequence>MLEIQNEDSGYTNEQRRIINDFLDWDDKEKNEILFRLIAFSVDYCRLTTKKNINSFTALLKGKKFYIDANVIYRLMGINNESRRKAMKEFVEKCRETGIELLYTNVTYKELTETFVYYVDKIKQVLQVTNASPTKIKKLYDVKDDNGFYDIYYKWAGENKSYGKWNDFLYYLKGQLRDTIASFRKVTIQNSQVFDKEKFEILVDDLECFKRNSSNSNRRSINRVNVEYDINNILHLLDERKKNGKNAWEINEYMISADHGLVEWADRMFLGEVPYVVLPSIWYSLLLKLTGRTEDDYKAYVEFMKLRYTQTINYTPEEIIYDITQLTEKGEIQDRVIDILTDENLLITKDNEQLEIQEKVRIAYDKAVDEIRKNEYNDGYSLGNVEGYRSGKEDAEKFSYEKGKRVATLEIKKDALLRQIADKAKKKKRINYIIIGIGTIFILAVVFLVCKWVWHDLSPDKVDQFDLIITILSCALGGTVWMMIKYFLCVDLKVLEDRERNKVIDELDDIERNLKELK</sequence>
<feature type="transmembrane region" description="Helical" evidence="1">
    <location>
        <begin position="467"/>
        <end position="488"/>
    </location>
</feature>
<organism evidence="2 3">
    <name type="scientific">Enterocloster bolteae</name>
    <dbReference type="NCBI Taxonomy" id="208479"/>
    <lineage>
        <taxon>Bacteria</taxon>
        <taxon>Bacillati</taxon>
        <taxon>Bacillota</taxon>
        <taxon>Clostridia</taxon>
        <taxon>Lachnospirales</taxon>
        <taxon>Lachnospiraceae</taxon>
        <taxon>Enterocloster</taxon>
    </lineage>
</organism>
<dbReference type="AlphaFoldDB" id="A0A414AFB3"/>
<protein>
    <recommendedName>
        <fullName evidence="4">PIN domain-containing protein</fullName>
    </recommendedName>
</protein>
<dbReference type="RefSeq" id="WP_002566836.1">
    <property type="nucleotide sequence ID" value="NZ_CABKUK010000003.1"/>
</dbReference>
<feature type="transmembrane region" description="Helical" evidence="1">
    <location>
        <begin position="432"/>
        <end position="455"/>
    </location>
</feature>
<dbReference type="Proteomes" id="UP000283975">
    <property type="component" value="Unassembled WGS sequence"/>
</dbReference>
<accession>A0A414AFB3</accession>
<keyword evidence="1" id="KW-0472">Membrane</keyword>
<reference evidence="2 3" key="1">
    <citation type="submission" date="2018-08" db="EMBL/GenBank/DDBJ databases">
        <title>A genome reference for cultivated species of the human gut microbiota.</title>
        <authorList>
            <person name="Zou Y."/>
            <person name="Xue W."/>
            <person name="Luo G."/>
        </authorList>
    </citation>
    <scope>NUCLEOTIDE SEQUENCE [LARGE SCALE GENOMIC DNA]</scope>
    <source>
        <strain evidence="2 3">AM35-14</strain>
    </source>
</reference>
<keyword evidence="1" id="KW-1133">Transmembrane helix</keyword>
<comment type="caution">
    <text evidence="2">The sequence shown here is derived from an EMBL/GenBank/DDBJ whole genome shotgun (WGS) entry which is preliminary data.</text>
</comment>
<dbReference type="EMBL" id="QSHZ01000064">
    <property type="protein sequence ID" value="RHC46185.1"/>
    <property type="molecule type" value="Genomic_DNA"/>
</dbReference>
<evidence type="ECO:0000256" key="1">
    <source>
        <dbReference type="SAM" id="Phobius"/>
    </source>
</evidence>